<reference evidence="8 9" key="1">
    <citation type="submission" date="2021-05" db="EMBL/GenBank/DDBJ databases">
        <title>A Polyphasic approach of four new species of the genus Ohtaekwangia: Ohtaekwangia histidinii sp. nov., Ohtaekwangia cretensis sp. nov., Ohtaekwangia indiensis sp. nov., Ohtaekwangia reichenbachii sp. nov. from diverse environment.</title>
        <authorList>
            <person name="Octaviana S."/>
        </authorList>
    </citation>
    <scope>NUCLEOTIDE SEQUENCE [LARGE SCALE GENOMIC DNA]</scope>
    <source>
        <strain evidence="8 9">PWU5</strain>
    </source>
</reference>
<dbReference type="InterPro" id="IPR000169">
    <property type="entry name" value="Pept_cys_AS"/>
</dbReference>
<accession>A0AAP2GU98</accession>
<dbReference type="GO" id="GO:0009636">
    <property type="term" value="P:response to toxic substance"/>
    <property type="evidence" value="ECO:0007669"/>
    <property type="project" value="TreeGrafter"/>
</dbReference>
<keyword evidence="1 4" id="KW-0645">Protease</keyword>
<dbReference type="InterPro" id="IPR038765">
    <property type="entry name" value="Papain-like_cys_pep_sf"/>
</dbReference>
<keyword evidence="4 8" id="KW-0031">Aminopeptidase</keyword>
<dbReference type="Pfam" id="PF03051">
    <property type="entry name" value="Peptidase_C1_2"/>
    <property type="match status" value="1"/>
</dbReference>
<evidence type="ECO:0000256" key="4">
    <source>
        <dbReference type="PIRNR" id="PIRNR005700"/>
    </source>
</evidence>
<dbReference type="RefSeq" id="WP_254084145.1">
    <property type="nucleotide sequence ID" value="NZ_JAHESE010000007.1"/>
</dbReference>
<dbReference type="Gene3D" id="3.90.70.10">
    <property type="entry name" value="Cysteine proteinases"/>
    <property type="match status" value="1"/>
</dbReference>
<evidence type="ECO:0000256" key="5">
    <source>
        <dbReference type="PIRSR" id="PIRSR005700-1"/>
    </source>
</evidence>
<name>A0AAP2GU98_9BACT</name>
<dbReference type="Pfam" id="PF00112">
    <property type="entry name" value="Peptidase_C1"/>
    <property type="match status" value="1"/>
</dbReference>
<evidence type="ECO:0000313" key="9">
    <source>
        <dbReference type="Proteomes" id="UP001319080"/>
    </source>
</evidence>
<dbReference type="PANTHER" id="PTHR10363:SF2">
    <property type="entry name" value="BLEOMYCIN HYDROLASE"/>
    <property type="match status" value="1"/>
</dbReference>
<evidence type="ECO:0000313" key="8">
    <source>
        <dbReference type="EMBL" id="MBT1708555.1"/>
    </source>
</evidence>
<evidence type="ECO:0000256" key="1">
    <source>
        <dbReference type="ARBA" id="ARBA00022670"/>
    </source>
</evidence>
<feature type="active site" evidence="5">
    <location>
        <position position="314"/>
    </location>
</feature>
<keyword evidence="9" id="KW-1185">Reference proteome</keyword>
<dbReference type="AlphaFoldDB" id="A0AAP2GU98"/>
<keyword evidence="3 4" id="KW-0788">Thiol protease</keyword>
<sequence>MKKLHLLVAALCCGIVWGISSDASAQGQSTPPAGFSRVYEVPATAVKNQDNTGTCWSFSTTSLVESQTMKQGYGEFDISEMFTVRNIYLEKARNYILRQGVAQFSPGGLGHDVIRAMATYGIVPETAYPGLVLGQKQHDHGRLDTRLKTYLDSLLKIRPVPADWQRGFEIILDDHLGKAPTTFMYQEKSYTPLTFASEVVRFSASDYVNITSFSHHPFYTSFILEAPDNFLNGSYYNLPVNEMITLAERALAGGYSIMWDADVSNSCFRQKDGYAMRWKDCNAPPTINADDTELPYDQAIRQSLYENLTTQDDHLMHLVGLEKTKGGKKFFLVKNSWGKIGPFNGYIRVSDSYFAINTVSLVVPKAALDNTLRQKLGLR</sequence>
<dbReference type="PIRSF" id="PIRSF005700">
    <property type="entry name" value="PepC"/>
    <property type="match status" value="1"/>
</dbReference>
<dbReference type="PANTHER" id="PTHR10363">
    <property type="entry name" value="BLEOMYCIN HYDROLASE"/>
    <property type="match status" value="1"/>
</dbReference>
<evidence type="ECO:0000256" key="3">
    <source>
        <dbReference type="ARBA" id="ARBA00022807"/>
    </source>
</evidence>
<dbReference type="Proteomes" id="UP001319080">
    <property type="component" value="Unassembled WGS sequence"/>
</dbReference>
<feature type="active site" evidence="5">
    <location>
        <position position="55"/>
    </location>
</feature>
<dbReference type="GO" id="GO:0043418">
    <property type="term" value="P:homocysteine catabolic process"/>
    <property type="evidence" value="ECO:0007669"/>
    <property type="project" value="TreeGrafter"/>
</dbReference>
<keyword evidence="2 4" id="KW-0378">Hydrolase</keyword>
<organism evidence="8 9">
    <name type="scientific">Dawidia cretensis</name>
    <dbReference type="NCBI Taxonomy" id="2782350"/>
    <lineage>
        <taxon>Bacteria</taxon>
        <taxon>Pseudomonadati</taxon>
        <taxon>Bacteroidota</taxon>
        <taxon>Cytophagia</taxon>
        <taxon>Cytophagales</taxon>
        <taxon>Chryseotaleaceae</taxon>
        <taxon>Dawidia</taxon>
    </lineage>
</organism>
<dbReference type="PROSITE" id="PS00139">
    <property type="entry name" value="THIOL_PROTEASE_CYS"/>
    <property type="match status" value="1"/>
</dbReference>
<dbReference type="EMBL" id="JAHESE010000007">
    <property type="protein sequence ID" value="MBT1708555.1"/>
    <property type="molecule type" value="Genomic_DNA"/>
</dbReference>
<feature type="active site" evidence="5">
    <location>
        <position position="335"/>
    </location>
</feature>
<feature type="signal peptide" evidence="6">
    <location>
        <begin position="1"/>
        <end position="25"/>
    </location>
</feature>
<feature type="domain" description="Peptidase C1A papain C-terminal" evidence="7">
    <location>
        <begin position="42"/>
        <end position="80"/>
    </location>
</feature>
<evidence type="ECO:0000259" key="7">
    <source>
        <dbReference type="Pfam" id="PF00112"/>
    </source>
</evidence>
<dbReference type="InterPro" id="IPR000668">
    <property type="entry name" value="Peptidase_C1A_C"/>
</dbReference>
<comment type="similarity">
    <text evidence="4">Belongs to the peptidase C1 family.</text>
</comment>
<comment type="caution">
    <text evidence="8">The sequence shown here is derived from an EMBL/GenBank/DDBJ whole genome shotgun (WGS) entry which is preliminary data.</text>
</comment>
<evidence type="ECO:0000256" key="2">
    <source>
        <dbReference type="ARBA" id="ARBA00022801"/>
    </source>
</evidence>
<feature type="chain" id="PRO_5042815670" description="Aminopeptidase" evidence="6">
    <location>
        <begin position="26"/>
        <end position="379"/>
    </location>
</feature>
<dbReference type="InterPro" id="IPR004134">
    <property type="entry name" value="Peptidase_C1B"/>
</dbReference>
<gene>
    <name evidence="8" type="ORF">KK062_09980</name>
</gene>
<evidence type="ECO:0000256" key="6">
    <source>
        <dbReference type="SAM" id="SignalP"/>
    </source>
</evidence>
<dbReference type="SUPFAM" id="SSF54001">
    <property type="entry name" value="Cysteine proteinases"/>
    <property type="match status" value="1"/>
</dbReference>
<dbReference type="GO" id="GO:0070005">
    <property type="term" value="F:cysteine-type aminopeptidase activity"/>
    <property type="evidence" value="ECO:0007669"/>
    <property type="project" value="InterPro"/>
</dbReference>
<dbReference type="GO" id="GO:0005737">
    <property type="term" value="C:cytoplasm"/>
    <property type="evidence" value="ECO:0007669"/>
    <property type="project" value="TreeGrafter"/>
</dbReference>
<keyword evidence="6" id="KW-0732">Signal</keyword>
<protein>
    <recommendedName>
        <fullName evidence="4">Aminopeptidase</fullName>
    </recommendedName>
</protein>
<proteinExistence type="inferred from homology"/>
<dbReference type="GO" id="GO:0006508">
    <property type="term" value="P:proteolysis"/>
    <property type="evidence" value="ECO:0007669"/>
    <property type="project" value="UniProtKB-KW"/>
</dbReference>